<dbReference type="Pfam" id="PF02879">
    <property type="entry name" value="PGM_PMM_II"/>
    <property type="match status" value="1"/>
</dbReference>
<dbReference type="Pfam" id="PF00408">
    <property type="entry name" value="PGM_PMM_IV"/>
    <property type="match status" value="1"/>
</dbReference>
<dbReference type="STRING" id="1544413.Clow_00864"/>
<evidence type="ECO:0000259" key="10">
    <source>
        <dbReference type="Pfam" id="PF02878"/>
    </source>
</evidence>
<feature type="domain" description="Alpha-D-phosphohexomutase alpha/beta/alpha" evidence="11">
    <location>
        <begin position="229"/>
        <end position="328"/>
    </location>
</feature>
<dbReference type="GO" id="GO:0004615">
    <property type="term" value="F:phosphomannomutase activity"/>
    <property type="evidence" value="ECO:0007669"/>
    <property type="project" value="UniProtKB-EC"/>
</dbReference>
<dbReference type="CDD" id="cd05799">
    <property type="entry name" value="PGM2"/>
    <property type="match status" value="1"/>
</dbReference>
<comment type="cofactor">
    <cofactor evidence="1">
        <name>Mg(2+)</name>
        <dbReference type="ChEBI" id="CHEBI:18420"/>
    </cofactor>
</comment>
<proteinExistence type="inferred from homology"/>
<dbReference type="OrthoDB" id="9806956at2"/>
<feature type="region of interest" description="Disordered" evidence="8">
    <location>
        <begin position="1"/>
        <end position="33"/>
    </location>
</feature>
<feature type="domain" description="Alpha-D-phosphohexomutase C-terminal" evidence="9">
    <location>
        <begin position="499"/>
        <end position="536"/>
    </location>
</feature>
<dbReference type="InterPro" id="IPR005844">
    <property type="entry name" value="A-D-PHexomutase_a/b/a-I"/>
</dbReference>
<gene>
    <name evidence="13" type="ORF">Clow_00864</name>
</gene>
<keyword evidence="4 7" id="KW-0479">Metal-binding</keyword>
<evidence type="ECO:0000256" key="1">
    <source>
        <dbReference type="ARBA" id="ARBA00001946"/>
    </source>
</evidence>
<dbReference type="AlphaFoldDB" id="A0A0Q0UF81"/>
<evidence type="ECO:0000256" key="3">
    <source>
        <dbReference type="ARBA" id="ARBA00022553"/>
    </source>
</evidence>
<dbReference type="GO" id="GO:0006166">
    <property type="term" value="P:purine ribonucleoside salvage"/>
    <property type="evidence" value="ECO:0007669"/>
    <property type="project" value="TreeGrafter"/>
</dbReference>
<dbReference type="PANTHER" id="PTHR45745">
    <property type="entry name" value="PHOSPHOMANNOMUTASE 45A"/>
    <property type="match status" value="1"/>
</dbReference>
<feature type="domain" description="Alpha-D-phosphohexomutase alpha/beta/alpha" evidence="12">
    <location>
        <begin position="345"/>
        <end position="440"/>
    </location>
</feature>
<dbReference type="PRINTS" id="PR00509">
    <property type="entry name" value="PGMPMM"/>
</dbReference>
<dbReference type="PROSITE" id="PS00710">
    <property type="entry name" value="PGM_PMM"/>
    <property type="match status" value="1"/>
</dbReference>
<name>A0A0Q0UF81_9CORY</name>
<sequence>MAPEPHSPGRAFDGTPPAQPSPATLERARTWRDHDPDPCTRAELDALIAQNSPELAERFAGPLAFGTAGLRGEIGAGESRMNLATVTRTSRGLGQWLSNQVERPRVVVGCDARHGSHEFHRAAAEVLAAAGCEVLALLPGLPTPVTAFAVRHLRCEAGVMVTASHNPPRDNGYKVYLGGRVVEDEEARGVQLIAPADAEIASAIDAVGYADEVPRTSSGLTHVGEDVVEEYVRVVLRDVDKQPRDLPIVVTAMHGVGGGLLVRVLREAGFHNVTPVAEQQEPDPDFPTVEFPNPEEPGALDLAIATANRVGARLILAVDPDADRCSVAIPRPDTGEPQRWEQLSGDRVGALLGEEAARGAHEGGVLACSIVSSRLLERIAQRHGLRFTPTLTGFKWIGRVPGLIFGYEEAIGYCPDPQFVRDKDGIAACLRVAELAARTDLRETGLLIDATYGTYLTRPLTVRLVSTEEVAAALSRFMETPPDSLGGARVTEVADLSAGYRGLPPTPGMVLFTEEDSRVIVRPSGTEPKLKCYAEVIEPSRGTSPQGVAEQERAAQARMEALLADLHAALR</sequence>
<feature type="domain" description="Alpha-D-phosphohexomutase alpha/beta/alpha" evidence="10">
    <location>
        <begin position="64"/>
        <end position="190"/>
    </location>
</feature>
<dbReference type="EMBL" id="LKEV01000002">
    <property type="protein sequence ID" value="KQB86656.1"/>
    <property type="molecule type" value="Genomic_DNA"/>
</dbReference>
<keyword evidence="3" id="KW-0597">Phosphoprotein</keyword>
<dbReference type="InterPro" id="IPR016066">
    <property type="entry name" value="A-D-PHexomutase_CS"/>
</dbReference>
<keyword evidence="6 13" id="KW-0413">Isomerase</keyword>
<dbReference type="SUPFAM" id="SSF55957">
    <property type="entry name" value="Phosphoglucomutase, C-terminal domain"/>
    <property type="match status" value="1"/>
</dbReference>
<dbReference type="InterPro" id="IPR016055">
    <property type="entry name" value="A-D-PHexomutase_a/b/a-I/II/III"/>
</dbReference>
<dbReference type="Proteomes" id="UP000050488">
    <property type="component" value="Unassembled WGS sequence"/>
</dbReference>
<evidence type="ECO:0000256" key="2">
    <source>
        <dbReference type="ARBA" id="ARBA00010231"/>
    </source>
</evidence>
<dbReference type="GO" id="GO:0008973">
    <property type="term" value="F:phosphopentomutase activity"/>
    <property type="evidence" value="ECO:0007669"/>
    <property type="project" value="TreeGrafter"/>
</dbReference>
<dbReference type="Pfam" id="PF02880">
    <property type="entry name" value="PGM_PMM_III"/>
    <property type="match status" value="1"/>
</dbReference>
<dbReference type="InterPro" id="IPR005843">
    <property type="entry name" value="A-D-PHexomutase_C"/>
</dbReference>
<dbReference type="PATRIC" id="fig|1544413.3.peg.867"/>
<dbReference type="EC" id="5.4.2.8" evidence="13"/>
<keyword evidence="5 7" id="KW-0460">Magnesium</keyword>
<protein>
    <submittedName>
        <fullName evidence="13">Putative phosphomannomutase</fullName>
        <ecNumber evidence="13">5.4.2.8</ecNumber>
    </submittedName>
</protein>
<dbReference type="Gene3D" id="3.40.120.10">
    <property type="entry name" value="Alpha-D-Glucose-1,6-Bisphosphate, subunit A, domain 3"/>
    <property type="match status" value="3"/>
</dbReference>
<comment type="caution">
    <text evidence="13">The sequence shown here is derived from an EMBL/GenBank/DDBJ whole genome shotgun (WGS) entry which is preliminary data.</text>
</comment>
<dbReference type="GO" id="GO:0005975">
    <property type="term" value="P:carbohydrate metabolic process"/>
    <property type="evidence" value="ECO:0007669"/>
    <property type="project" value="InterPro"/>
</dbReference>
<evidence type="ECO:0000256" key="6">
    <source>
        <dbReference type="ARBA" id="ARBA00023235"/>
    </source>
</evidence>
<reference evidence="13 14" key="1">
    <citation type="submission" date="2015-10" db="EMBL/GenBank/DDBJ databases">
        <title>Corynebacteirum lowii and Corynebacterium oculi species nova, derived from human clinical disease and and emended description of Corynebacterium mastiditis.</title>
        <authorList>
            <person name="Bernard K."/>
            <person name="Pacheco A.L."/>
            <person name="Mcdougall C."/>
            <person name="Burtx T."/>
            <person name="Weibe D."/>
            <person name="Tyler S."/>
            <person name="Olson A.B."/>
            <person name="Cnockaert M."/>
            <person name="Eguchi H."/>
            <person name="Kuwahara T."/>
            <person name="Nakayama-Imaohji H."/>
            <person name="Boudewijins M."/>
            <person name="Van Hoecke F."/>
            <person name="Bernier A.-M."/>
            <person name="Vandamme P."/>
        </authorList>
    </citation>
    <scope>NUCLEOTIDE SEQUENCE [LARGE SCALE GENOMIC DNA]</scope>
    <source>
        <strain evidence="13 14">NML 130206</strain>
    </source>
</reference>
<evidence type="ECO:0000313" key="14">
    <source>
        <dbReference type="Proteomes" id="UP000050488"/>
    </source>
</evidence>
<keyword evidence="14" id="KW-1185">Reference proteome</keyword>
<organism evidence="13 14">
    <name type="scientific">Corynebacterium lowii</name>
    <dbReference type="NCBI Taxonomy" id="1544413"/>
    <lineage>
        <taxon>Bacteria</taxon>
        <taxon>Bacillati</taxon>
        <taxon>Actinomycetota</taxon>
        <taxon>Actinomycetes</taxon>
        <taxon>Mycobacteriales</taxon>
        <taxon>Corynebacteriaceae</taxon>
        <taxon>Corynebacterium</taxon>
    </lineage>
</organism>
<dbReference type="InterPro" id="IPR036900">
    <property type="entry name" value="A-D-PHexomutase_C_sf"/>
</dbReference>
<dbReference type="Gene3D" id="3.30.310.50">
    <property type="entry name" value="Alpha-D-phosphohexomutase, C-terminal domain"/>
    <property type="match status" value="1"/>
</dbReference>
<comment type="similarity">
    <text evidence="2 7">Belongs to the phosphohexose mutase family.</text>
</comment>
<evidence type="ECO:0000259" key="9">
    <source>
        <dbReference type="Pfam" id="PF00408"/>
    </source>
</evidence>
<dbReference type="RefSeq" id="WP_055176763.1">
    <property type="nucleotide sequence ID" value="NZ_JAUSQY010000001.1"/>
</dbReference>
<evidence type="ECO:0000259" key="12">
    <source>
        <dbReference type="Pfam" id="PF02880"/>
    </source>
</evidence>
<evidence type="ECO:0000256" key="8">
    <source>
        <dbReference type="SAM" id="MobiDB-lite"/>
    </source>
</evidence>
<dbReference type="InterPro" id="IPR005846">
    <property type="entry name" value="A-D-PHexomutase_a/b/a-III"/>
</dbReference>
<dbReference type="GO" id="GO:0000287">
    <property type="term" value="F:magnesium ion binding"/>
    <property type="evidence" value="ECO:0007669"/>
    <property type="project" value="InterPro"/>
</dbReference>
<dbReference type="PANTHER" id="PTHR45745:SF1">
    <property type="entry name" value="PHOSPHOGLUCOMUTASE 2B-RELATED"/>
    <property type="match status" value="1"/>
</dbReference>
<evidence type="ECO:0000256" key="5">
    <source>
        <dbReference type="ARBA" id="ARBA00022842"/>
    </source>
</evidence>
<accession>A0A0Q0UF81</accession>
<dbReference type="Pfam" id="PF02878">
    <property type="entry name" value="PGM_PMM_I"/>
    <property type="match status" value="1"/>
</dbReference>
<evidence type="ECO:0000256" key="7">
    <source>
        <dbReference type="RuleBase" id="RU004326"/>
    </source>
</evidence>
<evidence type="ECO:0000313" key="13">
    <source>
        <dbReference type="EMBL" id="KQB86656.1"/>
    </source>
</evidence>
<dbReference type="InterPro" id="IPR005845">
    <property type="entry name" value="A-D-PHexomutase_a/b/a-II"/>
</dbReference>
<evidence type="ECO:0000259" key="11">
    <source>
        <dbReference type="Pfam" id="PF02879"/>
    </source>
</evidence>
<evidence type="ECO:0000256" key="4">
    <source>
        <dbReference type="ARBA" id="ARBA00022723"/>
    </source>
</evidence>
<dbReference type="SUPFAM" id="SSF53738">
    <property type="entry name" value="Phosphoglucomutase, first 3 domains"/>
    <property type="match status" value="3"/>
</dbReference>
<dbReference type="InterPro" id="IPR005841">
    <property type="entry name" value="Alpha-D-phosphohexomutase_SF"/>
</dbReference>